<evidence type="ECO:0000313" key="2">
    <source>
        <dbReference type="Proteomes" id="UP001642484"/>
    </source>
</evidence>
<gene>
    <name evidence="1" type="ORF">CCMP2556_LOCUS43100</name>
</gene>
<organism evidence="1 2">
    <name type="scientific">Durusdinium trenchii</name>
    <dbReference type="NCBI Taxonomy" id="1381693"/>
    <lineage>
        <taxon>Eukaryota</taxon>
        <taxon>Sar</taxon>
        <taxon>Alveolata</taxon>
        <taxon>Dinophyceae</taxon>
        <taxon>Suessiales</taxon>
        <taxon>Symbiodiniaceae</taxon>
        <taxon>Durusdinium</taxon>
    </lineage>
</organism>
<reference evidence="1 2" key="1">
    <citation type="submission" date="2024-02" db="EMBL/GenBank/DDBJ databases">
        <authorList>
            <person name="Chen Y."/>
            <person name="Shah S."/>
            <person name="Dougan E. K."/>
            <person name="Thang M."/>
            <person name="Chan C."/>
        </authorList>
    </citation>
    <scope>NUCLEOTIDE SEQUENCE [LARGE SCALE GENOMIC DNA]</scope>
</reference>
<dbReference type="Gene3D" id="2.20.70.10">
    <property type="match status" value="1"/>
</dbReference>
<dbReference type="Proteomes" id="UP001642484">
    <property type="component" value="Unassembled WGS sequence"/>
</dbReference>
<dbReference type="InterPro" id="IPR036020">
    <property type="entry name" value="WW_dom_sf"/>
</dbReference>
<comment type="caution">
    <text evidence="1">The sequence shown here is derived from an EMBL/GenBank/DDBJ whole genome shotgun (WGS) entry which is preliminary data.</text>
</comment>
<sequence length="129" mass="14748">MASNLILMASNLIAMVCFVESGVSEALEALVLFIPAVEVPFEESSLLPYEPDAAVDPPEELRRKGMMEEVMWRMRWLVSRVEAMEHKEPKKKEALSLGNGWVLIQSNLVPGRRFYFNMKSGESTWERPF</sequence>
<name>A0ABP0QRM4_9DINO</name>
<accession>A0ABP0QRM4</accession>
<proteinExistence type="predicted"/>
<dbReference type="CDD" id="cd00201">
    <property type="entry name" value="WW"/>
    <property type="match status" value="1"/>
</dbReference>
<evidence type="ECO:0000313" key="1">
    <source>
        <dbReference type="EMBL" id="CAK9089557.1"/>
    </source>
</evidence>
<protein>
    <submittedName>
        <fullName evidence="1">Uncharacterized protein</fullName>
    </submittedName>
</protein>
<keyword evidence="2" id="KW-1185">Reference proteome</keyword>
<dbReference type="InterPro" id="IPR001202">
    <property type="entry name" value="WW_dom"/>
</dbReference>
<dbReference type="PROSITE" id="PS50020">
    <property type="entry name" value="WW_DOMAIN_2"/>
    <property type="match status" value="1"/>
</dbReference>
<dbReference type="SUPFAM" id="SSF51045">
    <property type="entry name" value="WW domain"/>
    <property type="match status" value="1"/>
</dbReference>
<dbReference type="EMBL" id="CAXAMN010024734">
    <property type="protein sequence ID" value="CAK9089557.1"/>
    <property type="molecule type" value="Genomic_DNA"/>
</dbReference>